<dbReference type="Proteomes" id="UP001604267">
    <property type="component" value="Unassembled WGS sequence"/>
</dbReference>
<dbReference type="PROSITE" id="PS50943">
    <property type="entry name" value="HTH_CROC1"/>
    <property type="match status" value="1"/>
</dbReference>
<dbReference type="Gene3D" id="1.10.260.40">
    <property type="entry name" value="lambda repressor-like DNA-binding domains"/>
    <property type="match status" value="1"/>
</dbReference>
<dbReference type="InterPro" id="IPR043917">
    <property type="entry name" value="DUF5753"/>
</dbReference>
<feature type="domain" description="HTH cro/C1-type" evidence="1">
    <location>
        <begin position="23"/>
        <end position="75"/>
    </location>
</feature>
<accession>A0ABW7BB00</accession>
<name>A0ABW7BB00_9ACTN</name>
<evidence type="ECO:0000259" key="1">
    <source>
        <dbReference type="PROSITE" id="PS50943"/>
    </source>
</evidence>
<sequence length="292" mass="32450">MSTVKGDPVVEPTVRTRRLGSELRRLREAAGLKVDDVVARTGMPQSKISRVESARLGIRPDDLNALLDLYGVADFAQRDALHSFARDGRKRGWWQTYRDFISPAYADLISLEADAVNMRSYQSTLIPGLLQTPAYARATISAIRMTSLPDEVETLVTVRQARQSVLTRPDPLELWVVIHEAALRPRVKSDPGIMREQLQWLLDRQQLPHVSIQVLPMDAPPHVGLSGSFAVLGFPETADLDVVHIESLTSALYVEDPAEVSRYGSAFEHLRAAALPLDESADLIAQLKDEIK</sequence>
<dbReference type="RefSeq" id="WP_392821038.1">
    <property type="nucleotide sequence ID" value="NZ_JBICYV010000015.1"/>
</dbReference>
<gene>
    <name evidence="2" type="ORF">ACGFZB_28945</name>
</gene>
<evidence type="ECO:0000313" key="3">
    <source>
        <dbReference type="Proteomes" id="UP001604267"/>
    </source>
</evidence>
<protein>
    <submittedName>
        <fullName evidence="2">Helix-turn-helix domain-containing protein</fullName>
    </submittedName>
</protein>
<reference evidence="2 3" key="1">
    <citation type="submission" date="2024-10" db="EMBL/GenBank/DDBJ databases">
        <title>The Natural Products Discovery Center: Release of the First 8490 Sequenced Strains for Exploring Actinobacteria Biosynthetic Diversity.</title>
        <authorList>
            <person name="Kalkreuter E."/>
            <person name="Kautsar S.A."/>
            <person name="Yang D."/>
            <person name="Bader C.D."/>
            <person name="Teijaro C.N."/>
            <person name="Fluegel L."/>
            <person name="Davis C.M."/>
            <person name="Simpson J.R."/>
            <person name="Lauterbach L."/>
            <person name="Steele A.D."/>
            <person name="Gui C."/>
            <person name="Meng S."/>
            <person name="Li G."/>
            <person name="Viehrig K."/>
            <person name="Ye F."/>
            <person name="Su P."/>
            <person name="Kiefer A.F."/>
            <person name="Nichols A."/>
            <person name="Cepeda A.J."/>
            <person name="Yan W."/>
            <person name="Fan B."/>
            <person name="Jiang Y."/>
            <person name="Adhikari A."/>
            <person name="Zheng C.-J."/>
            <person name="Schuster L."/>
            <person name="Cowan T.M."/>
            <person name="Smanski M.J."/>
            <person name="Chevrette M.G."/>
            <person name="De Carvalho L.P.S."/>
            <person name="Shen B."/>
        </authorList>
    </citation>
    <scope>NUCLEOTIDE SEQUENCE [LARGE SCALE GENOMIC DNA]</scope>
    <source>
        <strain evidence="2 3">NPDC048320</strain>
    </source>
</reference>
<keyword evidence="3" id="KW-1185">Reference proteome</keyword>
<evidence type="ECO:0000313" key="2">
    <source>
        <dbReference type="EMBL" id="MFG3014377.1"/>
    </source>
</evidence>
<dbReference type="InterPro" id="IPR010982">
    <property type="entry name" value="Lambda_DNA-bd_dom_sf"/>
</dbReference>
<dbReference type="CDD" id="cd00093">
    <property type="entry name" value="HTH_XRE"/>
    <property type="match status" value="1"/>
</dbReference>
<dbReference type="SMART" id="SM00530">
    <property type="entry name" value="HTH_XRE"/>
    <property type="match status" value="1"/>
</dbReference>
<dbReference type="EMBL" id="JBICYV010000015">
    <property type="protein sequence ID" value="MFG3014377.1"/>
    <property type="molecule type" value="Genomic_DNA"/>
</dbReference>
<dbReference type="InterPro" id="IPR001387">
    <property type="entry name" value="Cro/C1-type_HTH"/>
</dbReference>
<dbReference type="Pfam" id="PF13560">
    <property type="entry name" value="HTH_31"/>
    <property type="match status" value="1"/>
</dbReference>
<dbReference type="Pfam" id="PF19054">
    <property type="entry name" value="DUF5753"/>
    <property type="match status" value="1"/>
</dbReference>
<comment type="caution">
    <text evidence="2">The sequence shown here is derived from an EMBL/GenBank/DDBJ whole genome shotgun (WGS) entry which is preliminary data.</text>
</comment>
<organism evidence="2 3">
    <name type="scientific">Streptomyces cinerochromogenes</name>
    <dbReference type="NCBI Taxonomy" id="66422"/>
    <lineage>
        <taxon>Bacteria</taxon>
        <taxon>Bacillati</taxon>
        <taxon>Actinomycetota</taxon>
        <taxon>Actinomycetes</taxon>
        <taxon>Kitasatosporales</taxon>
        <taxon>Streptomycetaceae</taxon>
        <taxon>Streptomyces</taxon>
    </lineage>
</organism>
<proteinExistence type="predicted"/>
<dbReference type="SUPFAM" id="SSF47413">
    <property type="entry name" value="lambda repressor-like DNA-binding domains"/>
    <property type="match status" value="1"/>
</dbReference>